<evidence type="ECO:0000313" key="5">
    <source>
        <dbReference type="EMBL" id="MBS2964820.1"/>
    </source>
</evidence>
<dbReference type="Pfam" id="PF03621">
    <property type="entry name" value="MbtH"/>
    <property type="match status" value="1"/>
</dbReference>
<dbReference type="InterPro" id="IPR036736">
    <property type="entry name" value="ACP-like_sf"/>
</dbReference>
<sequence length="677" mass="70262">MPGILDECPEGYLMLADDAGDRSLWPAVLDVPAGWRAVARGSREHCLAVAQRERPISVELLAAQTPAPNPSESARTLPALFGHQASQTPDAPALIPTGPDEHRVTFAELSALTDRGAVALRALGAGPGGTVAVILPRSQATAVAFVSVLKAGAVYLPIDPSYPEERVRNLLADARPTLVIAEPGFAAADAAGPRARAVTADEVFTQAPGKGTQAGRGTAAAAARDLPALHPDAPAYLIYTSGSTGKPKGVVVTHRGFAGLRRTHLKQLGAAGDARVAMIASVSFDASVWEMCMALLTGAALVVLPQHAAAGGAPLADFLTRHRVTHLTIGPAVLATLPADSLPTVRVLVTAGEACGRELAAAWIPGRAMVNAYGPTETTVCATLSAPLVAGQTPPLGAAVPGLSVLVLDEGLRPATPGAVAELFVAGEGLAAGYLNRPDLTAQRFLACPQGPPASRMYRTGDLVRLLEDGRLEFAGRADEQMKIHGFRIEPAEIVSAMLAHPAVAQAVVLAHEDAKGERRLVGYLVAAQDEQVPHPAALREFLARSLPTHLVPSLYMVLDRIPVTANGKVDRARLPAPVLGAHASGGAADGSKGPESAPAAPGDGAWERELCEIFAEVLEVPDVGPMDDFFDLGGTSLHMMAAISRITERFGVELAPGDIFRAPTVAELAAILRDAR</sequence>
<dbReference type="InterPro" id="IPR025110">
    <property type="entry name" value="AMP-bd_C"/>
</dbReference>
<dbReference type="SUPFAM" id="SSF47336">
    <property type="entry name" value="ACP-like"/>
    <property type="match status" value="1"/>
</dbReference>
<accession>A0A8J7WQ95</accession>
<dbReference type="EMBL" id="JAGSXH010000061">
    <property type="protein sequence ID" value="MBS2964820.1"/>
    <property type="molecule type" value="Genomic_DNA"/>
</dbReference>
<dbReference type="AlphaFoldDB" id="A0A8J7WQ95"/>
<keyword evidence="2" id="KW-0597">Phosphoprotein</keyword>
<evidence type="ECO:0000313" key="6">
    <source>
        <dbReference type="Proteomes" id="UP000677913"/>
    </source>
</evidence>
<dbReference type="RefSeq" id="WP_211469180.1">
    <property type="nucleotide sequence ID" value="NZ_JAGSXH010000061.1"/>
</dbReference>
<dbReference type="PROSITE" id="PS00455">
    <property type="entry name" value="AMP_BINDING"/>
    <property type="match status" value="1"/>
</dbReference>
<dbReference type="InterPro" id="IPR009081">
    <property type="entry name" value="PP-bd_ACP"/>
</dbReference>
<dbReference type="InterPro" id="IPR020806">
    <property type="entry name" value="PKS_PP-bd"/>
</dbReference>
<dbReference type="PROSITE" id="PS50075">
    <property type="entry name" value="CARRIER"/>
    <property type="match status" value="1"/>
</dbReference>
<dbReference type="Pfam" id="PF13193">
    <property type="entry name" value="AMP-binding_C"/>
    <property type="match status" value="1"/>
</dbReference>
<dbReference type="NCBIfam" id="TIGR01733">
    <property type="entry name" value="AA-adenyl-dom"/>
    <property type="match status" value="1"/>
</dbReference>
<name>A0A8J7WQ95_9ACTN</name>
<dbReference type="Gene3D" id="3.30.300.30">
    <property type="match status" value="1"/>
</dbReference>
<evidence type="ECO:0000256" key="2">
    <source>
        <dbReference type="ARBA" id="ARBA00022553"/>
    </source>
</evidence>
<dbReference type="Gene3D" id="2.30.38.10">
    <property type="entry name" value="Luciferase, Domain 3"/>
    <property type="match status" value="1"/>
</dbReference>
<dbReference type="Gene3D" id="3.40.50.980">
    <property type="match status" value="2"/>
</dbReference>
<dbReference type="PANTHER" id="PTHR45527:SF1">
    <property type="entry name" value="FATTY ACID SYNTHASE"/>
    <property type="match status" value="1"/>
</dbReference>
<evidence type="ECO:0000259" key="4">
    <source>
        <dbReference type="PROSITE" id="PS50075"/>
    </source>
</evidence>
<comment type="caution">
    <text evidence="5">The sequence shown here is derived from an EMBL/GenBank/DDBJ whole genome shotgun (WGS) entry which is preliminary data.</text>
</comment>
<dbReference type="GO" id="GO:0031177">
    <property type="term" value="F:phosphopantetheine binding"/>
    <property type="evidence" value="ECO:0007669"/>
    <property type="project" value="InterPro"/>
</dbReference>
<keyword evidence="1" id="KW-0596">Phosphopantetheine</keyword>
<dbReference type="InterPro" id="IPR038020">
    <property type="entry name" value="MbtH-like_sf"/>
</dbReference>
<gene>
    <name evidence="5" type="ORF">KGA66_17315</name>
</gene>
<protein>
    <submittedName>
        <fullName evidence="5">Amino acid adenylation domain-containing protein</fullName>
    </submittedName>
</protein>
<evidence type="ECO:0000256" key="1">
    <source>
        <dbReference type="ARBA" id="ARBA00022450"/>
    </source>
</evidence>
<dbReference type="Gene3D" id="3.40.50.1820">
    <property type="entry name" value="alpha/beta hydrolase"/>
    <property type="match status" value="1"/>
</dbReference>
<dbReference type="SMART" id="SM00923">
    <property type="entry name" value="MbtH"/>
    <property type="match status" value="1"/>
</dbReference>
<feature type="domain" description="Carrier" evidence="4">
    <location>
        <begin position="602"/>
        <end position="677"/>
    </location>
</feature>
<dbReference type="InterPro" id="IPR005153">
    <property type="entry name" value="MbtH-like_dom"/>
</dbReference>
<feature type="region of interest" description="Disordered" evidence="3">
    <location>
        <begin position="584"/>
        <end position="604"/>
    </location>
</feature>
<dbReference type="Pfam" id="PF00501">
    <property type="entry name" value="AMP-binding"/>
    <property type="match status" value="1"/>
</dbReference>
<dbReference type="InterPro" id="IPR010071">
    <property type="entry name" value="AA_adenyl_dom"/>
</dbReference>
<dbReference type="SUPFAM" id="SSF56801">
    <property type="entry name" value="Acetyl-CoA synthetase-like"/>
    <property type="match status" value="1"/>
</dbReference>
<dbReference type="FunFam" id="3.30.300.30:FF:000010">
    <property type="entry name" value="Enterobactin synthetase component F"/>
    <property type="match status" value="1"/>
</dbReference>
<proteinExistence type="predicted"/>
<reference evidence="5" key="1">
    <citation type="submission" date="2021-04" db="EMBL/GenBank/DDBJ databases">
        <title>Genome based classification of Actinospica acidithermotolerans sp. nov., an actinobacterium isolated from an Indonesian hot spring.</title>
        <authorList>
            <person name="Kusuma A.B."/>
            <person name="Putra K.E."/>
            <person name="Nafisah S."/>
            <person name="Loh J."/>
            <person name="Nouioui I."/>
            <person name="Goodfellow M."/>
        </authorList>
    </citation>
    <scope>NUCLEOTIDE SEQUENCE</scope>
    <source>
        <strain evidence="5">DSM 45618</strain>
    </source>
</reference>
<dbReference type="SMART" id="SM00823">
    <property type="entry name" value="PKS_PP"/>
    <property type="match status" value="1"/>
</dbReference>
<dbReference type="SUPFAM" id="SSF160582">
    <property type="entry name" value="MbtH-like"/>
    <property type="match status" value="1"/>
</dbReference>
<keyword evidence="6" id="KW-1185">Reference proteome</keyword>
<dbReference type="GO" id="GO:0044550">
    <property type="term" value="P:secondary metabolite biosynthetic process"/>
    <property type="evidence" value="ECO:0007669"/>
    <property type="project" value="TreeGrafter"/>
</dbReference>
<dbReference type="Pfam" id="PF00550">
    <property type="entry name" value="PP-binding"/>
    <property type="match status" value="1"/>
</dbReference>
<dbReference type="InterPro" id="IPR020845">
    <property type="entry name" value="AMP-binding_CS"/>
</dbReference>
<dbReference type="Proteomes" id="UP000677913">
    <property type="component" value="Unassembled WGS sequence"/>
</dbReference>
<organism evidence="5 6">
    <name type="scientific">Actinocrinis puniceicyclus</name>
    <dbReference type="NCBI Taxonomy" id="977794"/>
    <lineage>
        <taxon>Bacteria</taxon>
        <taxon>Bacillati</taxon>
        <taxon>Actinomycetota</taxon>
        <taxon>Actinomycetes</taxon>
        <taxon>Catenulisporales</taxon>
        <taxon>Actinospicaceae</taxon>
        <taxon>Actinocrinis</taxon>
    </lineage>
</organism>
<dbReference type="InterPro" id="IPR000873">
    <property type="entry name" value="AMP-dep_synth/lig_dom"/>
</dbReference>
<evidence type="ECO:0000256" key="3">
    <source>
        <dbReference type="SAM" id="MobiDB-lite"/>
    </source>
</evidence>
<dbReference type="PANTHER" id="PTHR45527">
    <property type="entry name" value="NONRIBOSOMAL PEPTIDE SYNTHETASE"/>
    <property type="match status" value="1"/>
</dbReference>
<dbReference type="InterPro" id="IPR029058">
    <property type="entry name" value="AB_hydrolase_fold"/>
</dbReference>
<dbReference type="GO" id="GO:0043041">
    <property type="term" value="P:amino acid activation for nonribosomal peptide biosynthetic process"/>
    <property type="evidence" value="ECO:0007669"/>
    <property type="project" value="TreeGrafter"/>
</dbReference>
<feature type="compositionally biased region" description="Low complexity" evidence="3">
    <location>
        <begin position="584"/>
        <end position="594"/>
    </location>
</feature>
<dbReference type="GO" id="GO:0005737">
    <property type="term" value="C:cytoplasm"/>
    <property type="evidence" value="ECO:0007669"/>
    <property type="project" value="TreeGrafter"/>
</dbReference>
<dbReference type="InterPro" id="IPR045851">
    <property type="entry name" value="AMP-bd_C_sf"/>
</dbReference>
<dbReference type="Gene3D" id="3.90.820.10">
    <property type="entry name" value="Structural Genomics, Unknown Function 30-nov-00 1gh9 Mol_id"/>
    <property type="match status" value="1"/>
</dbReference>